<dbReference type="GO" id="GO:0051996">
    <property type="term" value="F:squalene synthase [NAD(P)H] activity"/>
    <property type="evidence" value="ECO:0007669"/>
    <property type="project" value="InterPro"/>
</dbReference>
<evidence type="ECO:0000256" key="1">
    <source>
        <dbReference type="ARBA" id="ARBA00004684"/>
    </source>
</evidence>
<dbReference type="SUPFAM" id="SSF48576">
    <property type="entry name" value="Terpenoid synthases"/>
    <property type="match status" value="1"/>
</dbReference>
<dbReference type="UniPathway" id="UPA00799"/>
<proteinExistence type="predicted"/>
<evidence type="ECO:0000256" key="2">
    <source>
        <dbReference type="ARBA" id="ARBA00022679"/>
    </source>
</evidence>
<dbReference type="GO" id="GO:0004311">
    <property type="term" value="F:geranylgeranyl diphosphate synthase activity"/>
    <property type="evidence" value="ECO:0007669"/>
    <property type="project" value="InterPro"/>
</dbReference>
<evidence type="ECO:0000313" key="4">
    <source>
        <dbReference type="Proteomes" id="UP000199301"/>
    </source>
</evidence>
<evidence type="ECO:0000313" key="3">
    <source>
        <dbReference type="EMBL" id="SDQ31877.1"/>
    </source>
</evidence>
<organism evidence="3 4">
    <name type="scientific">Actinopolyspora saharensis</name>
    <dbReference type="NCBI Taxonomy" id="995062"/>
    <lineage>
        <taxon>Bacteria</taxon>
        <taxon>Bacillati</taxon>
        <taxon>Actinomycetota</taxon>
        <taxon>Actinomycetes</taxon>
        <taxon>Actinopolysporales</taxon>
        <taxon>Actinopolysporaceae</taxon>
        <taxon>Actinopolyspora</taxon>
    </lineage>
</organism>
<dbReference type="Pfam" id="PF00494">
    <property type="entry name" value="SQS_PSY"/>
    <property type="match status" value="1"/>
</dbReference>
<dbReference type="PANTHER" id="PTHR31480">
    <property type="entry name" value="BIFUNCTIONAL LYCOPENE CYCLASE/PHYTOENE SYNTHASE"/>
    <property type="match status" value="1"/>
</dbReference>
<dbReference type="SFLD" id="SFLDS00005">
    <property type="entry name" value="Isoprenoid_Synthase_Type_I"/>
    <property type="match status" value="1"/>
</dbReference>
<keyword evidence="2" id="KW-0808">Transferase</keyword>
<name>A0A1H0ZWQ3_9ACTN</name>
<dbReference type="AlphaFoldDB" id="A0A1H0ZWQ3"/>
<dbReference type="InterPro" id="IPR002060">
    <property type="entry name" value="Squ/phyt_synthse"/>
</dbReference>
<dbReference type="GO" id="GO:0016117">
    <property type="term" value="P:carotenoid biosynthetic process"/>
    <property type="evidence" value="ECO:0007669"/>
    <property type="project" value="UniProtKB-ARBA"/>
</dbReference>
<sequence length="328" mass="36097">MSAHELDAAGVRDRGLRAAYRDCRLLNSAHGRTYYLATRMLPPARRPAIHALYGLARQVDDIVDDPSDTLDTATKRVRLDQLSTELDSALAGGRSESPVVSAVADTARRYDIEHRHFTAFMSAMRQDLTVTDYPNRRALDEYVHGSAEVIGLEVLPVLGTEGPRSRAAPYAAALGNAFQLTNFLRDVGEDLRRGRVYLPADELAVFDVDRQRLQRCLRNGRPDRQVRRALGDQVARTRALYHYAANGIEMLDPVARPCVSTAYTLYGEILDRIVESDYDVFANRVSVSGARRLGVALAGAAGVASARLRARSAEAREHMSSFSTLGGP</sequence>
<dbReference type="OrthoDB" id="9807580at2"/>
<dbReference type="SFLD" id="SFLDG01212">
    <property type="entry name" value="Phytoene_synthase_like"/>
    <property type="match status" value="1"/>
</dbReference>
<dbReference type="InterPro" id="IPR044843">
    <property type="entry name" value="Trans_IPPS_bact-type"/>
</dbReference>
<protein>
    <submittedName>
        <fullName evidence="3">Phytoene synthase</fullName>
    </submittedName>
</protein>
<dbReference type="RefSeq" id="WP_092521716.1">
    <property type="nucleotide sequence ID" value="NZ_FNKO01000001.1"/>
</dbReference>
<gene>
    <name evidence="3" type="ORF">SAMN04489718_1286</name>
</gene>
<dbReference type="SFLD" id="SFLDG01018">
    <property type="entry name" value="Squalene/Phytoene_Synthase_Lik"/>
    <property type="match status" value="1"/>
</dbReference>
<dbReference type="InterPro" id="IPR033904">
    <property type="entry name" value="Trans_IPPS_HH"/>
</dbReference>
<reference evidence="4" key="1">
    <citation type="submission" date="2016-10" db="EMBL/GenBank/DDBJ databases">
        <authorList>
            <person name="Varghese N."/>
            <person name="Submissions S."/>
        </authorList>
    </citation>
    <scope>NUCLEOTIDE SEQUENCE [LARGE SCALE GENOMIC DNA]</scope>
    <source>
        <strain evidence="4">DSM 45459</strain>
    </source>
</reference>
<keyword evidence="4" id="KW-1185">Reference proteome</keyword>
<dbReference type="PROSITE" id="PS01045">
    <property type="entry name" value="SQUALEN_PHYTOEN_SYN_2"/>
    <property type="match status" value="1"/>
</dbReference>
<accession>A0A1H0ZWQ3</accession>
<dbReference type="Gene3D" id="1.10.600.10">
    <property type="entry name" value="Farnesyl Diphosphate Synthase"/>
    <property type="match status" value="1"/>
</dbReference>
<dbReference type="InterPro" id="IPR008949">
    <property type="entry name" value="Isoprenoid_synthase_dom_sf"/>
</dbReference>
<dbReference type="Proteomes" id="UP000199301">
    <property type="component" value="Unassembled WGS sequence"/>
</dbReference>
<dbReference type="CDD" id="cd00683">
    <property type="entry name" value="Trans_IPPS_HH"/>
    <property type="match status" value="1"/>
</dbReference>
<comment type="pathway">
    <text evidence="1">Carotenoid biosynthesis; phytoene biosynthesis.</text>
</comment>
<dbReference type="EMBL" id="FNKO01000001">
    <property type="protein sequence ID" value="SDQ31877.1"/>
    <property type="molecule type" value="Genomic_DNA"/>
</dbReference>
<dbReference type="STRING" id="995062.SAMN04489718_1286"/>
<dbReference type="InterPro" id="IPR019845">
    <property type="entry name" value="Squalene/phytoene_synthase_CS"/>
</dbReference>